<sequence length="178" mass="19406">MASIYMRIDGFTSEGSATAKDIKTKEGKKKGWFALNSFAWNGSRSVAMDIGNMTNADSGKMTFSKVRVSKEVDGASEDLLSYLFAPGEKGKTVEIAFTKPSRLGKGKEVYFQMKLEEARLVNYSVSGIKGSQPLERMSLSYTVIHQKHSYEVSGGDLKDGGLVTYNLKDGAMTSGSKK</sequence>
<dbReference type="AlphaFoldDB" id="A0A7Y3ZWF9"/>
<dbReference type="InterPro" id="IPR036624">
    <property type="entry name" value="Hcp1-lik_sf"/>
</dbReference>
<dbReference type="InterPro" id="IPR008514">
    <property type="entry name" value="T6SS_Hcp"/>
</dbReference>
<protein>
    <submittedName>
        <fullName evidence="1">Type VI secretion system tube protein Hcp</fullName>
    </submittedName>
</protein>
<dbReference type="Pfam" id="PF05638">
    <property type="entry name" value="T6SS_HCP"/>
    <property type="match status" value="1"/>
</dbReference>
<dbReference type="EMBL" id="VTXC01000006">
    <property type="protein sequence ID" value="NOH70360.1"/>
    <property type="molecule type" value="Genomic_DNA"/>
</dbReference>
<dbReference type="Proteomes" id="UP000565719">
    <property type="component" value="Unassembled WGS sequence"/>
</dbReference>
<proteinExistence type="predicted"/>
<dbReference type="Gene3D" id="2.30.110.20">
    <property type="entry name" value="Hcp1-like"/>
    <property type="match status" value="1"/>
</dbReference>
<name>A0A7Y3ZWF9_9VIBR</name>
<reference evidence="1 2" key="1">
    <citation type="submission" date="2019-09" db="EMBL/GenBank/DDBJ databases">
        <title>Draft genome sequencing and comparative genomics of hatchery-associated Vibrios.</title>
        <authorList>
            <person name="Kehlet-Delgado H."/>
            <person name="Mueller R.S."/>
        </authorList>
    </citation>
    <scope>NUCLEOTIDE SEQUENCE [LARGE SCALE GENOMIC DNA]</scope>
    <source>
        <strain evidence="1 2">99-46-Y</strain>
    </source>
</reference>
<dbReference type="RefSeq" id="WP_171359959.1">
    <property type="nucleotide sequence ID" value="NZ_VTXC01000006.1"/>
</dbReference>
<comment type="caution">
    <text evidence="1">The sequence shown here is derived from an EMBL/GenBank/DDBJ whole genome shotgun (WGS) entry which is preliminary data.</text>
</comment>
<evidence type="ECO:0000313" key="1">
    <source>
        <dbReference type="EMBL" id="NOH70360.1"/>
    </source>
</evidence>
<gene>
    <name evidence="1" type="ORF">F0225_03260</name>
</gene>
<evidence type="ECO:0000313" key="2">
    <source>
        <dbReference type="Proteomes" id="UP000565719"/>
    </source>
</evidence>
<accession>A0A7Y3ZWF9</accession>
<dbReference type="SUPFAM" id="SSF141452">
    <property type="entry name" value="Hcp1-like"/>
    <property type="match status" value="1"/>
</dbReference>
<organism evidence="1 2">
    <name type="scientific">Vibrio pectenicida</name>
    <dbReference type="NCBI Taxonomy" id="62763"/>
    <lineage>
        <taxon>Bacteria</taxon>
        <taxon>Pseudomonadati</taxon>
        <taxon>Pseudomonadota</taxon>
        <taxon>Gammaproteobacteria</taxon>
        <taxon>Vibrionales</taxon>
        <taxon>Vibrionaceae</taxon>
        <taxon>Vibrio</taxon>
    </lineage>
</organism>